<feature type="chain" id="PRO_5043340163" description="SCP domain-containing protein" evidence="1">
    <location>
        <begin position="22"/>
        <end position="309"/>
    </location>
</feature>
<evidence type="ECO:0000313" key="4">
    <source>
        <dbReference type="Proteomes" id="UP001388673"/>
    </source>
</evidence>
<protein>
    <recommendedName>
        <fullName evidence="2">SCP domain-containing protein</fullName>
    </recommendedName>
</protein>
<dbReference type="KEGG" id="kne:92182148"/>
<dbReference type="PANTHER" id="PTHR10334">
    <property type="entry name" value="CYSTEINE-RICH SECRETORY PROTEIN-RELATED"/>
    <property type="match status" value="1"/>
</dbReference>
<keyword evidence="4" id="KW-1185">Reference proteome</keyword>
<comment type="caution">
    <text evidence="3">The sequence shown here is derived from an EMBL/GenBank/DDBJ whole genome shotgun (WGS) entry which is preliminary data.</text>
</comment>
<evidence type="ECO:0000259" key="2">
    <source>
        <dbReference type="SMART" id="SM00198"/>
    </source>
</evidence>
<reference evidence="3 4" key="1">
    <citation type="journal article" date="2024" name="bioRxiv">
        <title>Comparative genomics of Cryptococcus and Kwoniella reveals pathogenesis evolution and contrasting karyotype dynamics via intercentromeric recombination or chromosome fusion.</title>
        <authorList>
            <person name="Coelho M.A."/>
            <person name="David-Palma M."/>
            <person name="Shea T."/>
            <person name="Bowers K."/>
            <person name="McGinley-Smith S."/>
            <person name="Mohammad A.W."/>
            <person name="Gnirke A."/>
            <person name="Yurkov A.M."/>
            <person name="Nowrousian M."/>
            <person name="Sun S."/>
            <person name="Cuomo C.A."/>
            <person name="Heitman J."/>
        </authorList>
    </citation>
    <scope>NUCLEOTIDE SEQUENCE [LARGE SCALE GENOMIC DNA]</scope>
    <source>
        <strain evidence="3 4">CBS 13917</strain>
    </source>
</reference>
<dbReference type="Gene3D" id="3.40.33.10">
    <property type="entry name" value="CAP"/>
    <property type="match status" value="1"/>
</dbReference>
<dbReference type="SMART" id="SM00198">
    <property type="entry name" value="SCP"/>
    <property type="match status" value="1"/>
</dbReference>
<accession>A0AAW0YWV4</accession>
<evidence type="ECO:0000313" key="3">
    <source>
        <dbReference type="EMBL" id="KAK8849555.1"/>
    </source>
</evidence>
<gene>
    <name evidence="3" type="ORF">IAR55_004890</name>
</gene>
<dbReference type="InterPro" id="IPR035940">
    <property type="entry name" value="CAP_sf"/>
</dbReference>
<dbReference type="InterPro" id="IPR014044">
    <property type="entry name" value="CAP_dom"/>
</dbReference>
<dbReference type="AlphaFoldDB" id="A0AAW0YWV4"/>
<dbReference type="Pfam" id="PF00188">
    <property type="entry name" value="CAP"/>
    <property type="match status" value="1"/>
</dbReference>
<proteinExistence type="predicted"/>
<organism evidence="3 4">
    <name type="scientific">Kwoniella newhampshirensis</name>
    <dbReference type="NCBI Taxonomy" id="1651941"/>
    <lineage>
        <taxon>Eukaryota</taxon>
        <taxon>Fungi</taxon>
        <taxon>Dikarya</taxon>
        <taxon>Basidiomycota</taxon>
        <taxon>Agaricomycotina</taxon>
        <taxon>Tremellomycetes</taxon>
        <taxon>Tremellales</taxon>
        <taxon>Cryptococcaceae</taxon>
        <taxon>Kwoniella</taxon>
    </lineage>
</organism>
<dbReference type="GeneID" id="92182148"/>
<feature type="signal peptide" evidence="1">
    <location>
        <begin position="1"/>
        <end position="21"/>
    </location>
</feature>
<dbReference type="Proteomes" id="UP001388673">
    <property type="component" value="Unassembled WGS sequence"/>
</dbReference>
<sequence>MYIPTLGAILPFLVLALPALAAPAAAPTDACGRPITTTQVSATPSSTARTSMAASVNTVKPSSAAVQSSTKAVVSSAPASVVRAASTSAAAVATSKSSAAPVVSSVAKSSSVVVASSKSAVPVVSSSAAKPSSMVASSSKPVAPVVSSTVRSSSVAAQPTPSSSALTGDPKVFVDLHNAFRAQYGAKPLGWNATLASYASNYAKQCVFKHSGGPYGENLAAGVGGGYNITMGFNAWADEASAYNASNPQYSHFTQVVWKATTQVGCVAVPCADGTIFTGYGQNSLNIVCEYYPRGNYIGQFGQNVGAKQ</sequence>
<evidence type="ECO:0000256" key="1">
    <source>
        <dbReference type="SAM" id="SignalP"/>
    </source>
</evidence>
<feature type="domain" description="SCP" evidence="2">
    <location>
        <begin position="168"/>
        <end position="299"/>
    </location>
</feature>
<keyword evidence="1" id="KW-0732">Signal</keyword>
<dbReference type="PRINTS" id="PR00837">
    <property type="entry name" value="V5TPXLIKE"/>
</dbReference>
<dbReference type="RefSeq" id="XP_066801443.1">
    <property type="nucleotide sequence ID" value="XM_066947984.1"/>
</dbReference>
<dbReference type="SUPFAM" id="SSF55797">
    <property type="entry name" value="PR-1-like"/>
    <property type="match status" value="1"/>
</dbReference>
<dbReference type="InterPro" id="IPR001283">
    <property type="entry name" value="CRISP-related"/>
</dbReference>
<dbReference type="EMBL" id="JBCAWK010000009">
    <property type="protein sequence ID" value="KAK8849555.1"/>
    <property type="molecule type" value="Genomic_DNA"/>
</dbReference>
<name>A0AAW0YWV4_9TREE</name>